<reference evidence="1" key="1">
    <citation type="submission" date="2021-05" db="EMBL/GenBank/DDBJ databases">
        <authorList>
            <person name="Alioto T."/>
            <person name="Alioto T."/>
            <person name="Gomez Garrido J."/>
        </authorList>
    </citation>
    <scope>NUCLEOTIDE SEQUENCE</scope>
</reference>
<organism evidence="1">
    <name type="scientific">Cacopsylla melanoneura</name>
    <dbReference type="NCBI Taxonomy" id="428564"/>
    <lineage>
        <taxon>Eukaryota</taxon>
        <taxon>Metazoa</taxon>
        <taxon>Ecdysozoa</taxon>
        <taxon>Arthropoda</taxon>
        <taxon>Hexapoda</taxon>
        <taxon>Insecta</taxon>
        <taxon>Pterygota</taxon>
        <taxon>Neoptera</taxon>
        <taxon>Paraneoptera</taxon>
        <taxon>Hemiptera</taxon>
        <taxon>Sternorrhyncha</taxon>
        <taxon>Psylloidea</taxon>
        <taxon>Psyllidae</taxon>
        <taxon>Psyllinae</taxon>
        <taxon>Cacopsylla</taxon>
    </lineage>
</organism>
<name>A0A8D8S1L4_9HEMI</name>
<dbReference type="EMBL" id="HBUF01192463">
    <property type="protein sequence ID" value="CAG6658814.1"/>
    <property type="molecule type" value="Transcribed_RNA"/>
</dbReference>
<evidence type="ECO:0000313" key="1">
    <source>
        <dbReference type="EMBL" id="CAG6658814.1"/>
    </source>
</evidence>
<accession>A0A8D8S1L4</accession>
<proteinExistence type="predicted"/>
<sequence>MKPGKRSKMVHASPDKLKVLAEDREVLAADREVLAVDREATALRTGTTHRKVGDMIRPIQEVKLISIPSGVEVGLEDRVEDLEDKEEDLAEMQASIERGGVTPVNYQPSGYKSCGGFGKHK</sequence>
<dbReference type="AlphaFoldDB" id="A0A8D8S1L4"/>
<protein>
    <submittedName>
        <fullName evidence="1">Uncharacterized protein</fullName>
    </submittedName>
</protein>